<evidence type="ECO:0000256" key="4">
    <source>
        <dbReference type="SAM" id="SignalP"/>
    </source>
</evidence>
<feature type="signal peptide" evidence="4">
    <location>
        <begin position="1"/>
        <end position="21"/>
    </location>
</feature>
<protein>
    <recommendedName>
        <fullName evidence="5">ASPIC/UnbV domain-containing protein</fullName>
    </recommendedName>
</protein>
<evidence type="ECO:0000256" key="1">
    <source>
        <dbReference type="ARBA" id="ARBA00022729"/>
    </source>
</evidence>
<evidence type="ECO:0000313" key="6">
    <source>
        <dbReference type="EMBL" id="CAA9271355.1"/>
    </source>
</evidence>
<evidence type="ECO:0000256" key="3">
    <source>
        <dbReference type="ARBA" id="ARBA00023180"/>
    </source>
</evidence>
<evidence type="ECO:0000259" key="5">
    <source>
        <dbReference type="Pfam" id="PF07593"/>
    </source>
</evidence>
<dbReference type="InterPro" id="IPR013517">
    <property type="entry name" value="FG-GAP"/>
</dbReference>
<dbReference type="InterPro" id="IPR013519">
    <property type="entry name" value="Int_alpha_beta-p"/>
</dbReference>
<dbReference type="InterPro" id="IPR028994">
    <property type="entry name" value="Integrin_alpha_N"/>
</dbReference>
<feature type="chain" id="PRO_5026841729" description="ASPIC/UnbV domain-containing protein" evidence="4">
    <location>
        <begin position="22"/>
        <end position="1127"/>
    </location>
</feature>
<evidence type="ECO:0000256" key="2">
    <source>
        <dbReference type="ARBA" id="ARBA00022737"/>
    </source>
</evidence>
<dbReference type="InterPro" id="IPR011519">
    <property type="entry name" value="UnbV_ASPIC"/>
</dbReference>
<dbReference type="EMBL" id="CADCTQ010000260">
    <property type="protein sequence ID" value="CAA9271355.1"/>
    <property type="molecule type" value="Genomic_DNA"/>
</dbReference>
<dbReference type="AlphaFoldDB" id="A0A6J4JAL3"/>
<dbReference type="InterPro" id="IPR027039">
    <property type="entry name" value="Crtac1"/>
</dbReference>
<dbReference type="Pfam" id="PF13517">
    <property type="entry name" value="FG-GAP_3"/>
    <property type="match status" value="5"/>
</dbReference>
<dbReference type="PROSITE" id="PS51257">
    <property type="entry name" value="PROKAR_LIPOPROTEIN"/>
    <property type="match status" value="1"/>
</dbReference>
<keyword evidence="1 4" id="KW-0732">Signal</keyword>
<keyword evidence="3" id="KW-0325">Glycoprotein</keyword>
<dbReference type="PANTHER" id="PTHR16026:SF0">
    <property type="entry name" value="CARTILAGE ACIDIC PROTEIN 1"/>
    <property type="match status" value="1"/>
</dbReference>
<dbReference type="Pfam" id="PF07593">
    <property type="entry name" value="UnbV_ASPIC"/>
    <property type="match status" value="1"/>
</dbReference>
<name>A0A6J4JAL3_9SPHI</name>
<reference evidence="6" key="1">
    <citation type="submission" date="2020-02" db="EMBL/GenBank/DDBJ databases">
        <authorList>
            <person name="Meier V. D."/>
        </authorList>
    </citation>
    <scope>NUCLEOTIDE SEQUENCE</scope>
    <source>
        <strain evidence="6">AVDCRST_MAG56</strain>
    </source>
</reference>
<keyword evidence="2" id="KW-0677">Repeat</keyword>
<accession>A0A6J4JAL3</accession>
<dbReference type="SUPFAM" id="SSF69318">
    <property type="entry name" value="Integrin alpha N-terminal domain"/>
    <property type="match status" value="3"/>
</dbReference>
<feature type="domain" description="ASPIC/UnbV" evidence="5">
    <location>
        <begin position="528"/>
        <end position="594"/>
    </location>
</feature>
<sequence length="1127" mass="120346">MRNFLFLAVLGAALLSCRQGADESPGRFRSVPAAETGIAFANKLRESWFHNYYNYAYFYNGGGVAAGDLDNDGLPELFFVSNQGPDKLYRNKGGLAFEDITARAGVGGDDRWDTGVTLADVNGDGWLDLYVCASGKERPNRRRNRLYVNNRNLTFTERAAELGLDDPGYSTQAAFFDYDRDGDLDCYLLNHPIAFNTSNDFLAAESKSPDAYESDKLYRNDGGRFADVTMEAGVRNYGYGLGVAVSDFNGDGWPDVYVANDFNTPDFLYLNARDGTFREASREALRHTANFGMGCDAADINNDGRPDLVELDMTPDDNRRRKISMPGMGAQAFRNTVEKGFGHQYMQNALQLNVPLPASPATPGPAPVAFAEIAELAGVARTDWSWSPLLADFDNDGHKDLYVSNGMRREVNNNDFTFYFRKERSEGKVDPTEYFRELNKMPVERVNKYAFRNGGDLRFRNVTGDWGLTNHHFTNGAAYGDLDGDGDLDLVLNNLDSVATVYENRRPAGPGGGFLRVQCRGAGGNPFGIGARVVLRYGGRTQHAEIATTRGFLSATEPVGHFGLGDAGKVDTLEVTWPGGKVSLLRDVAAGQVVVVPEAGAVVPGPPAPAPAGLLAEDPGALSPAFRHRENAHDDFAAQPLLPHGLSAAGPCLVAGDVNGDGYDDFYVGGAAGQSGALYLHAGGTFRAAGGPWAADAGSEDVGGTFFDADGDRDADLYVVSGGTEFPAGSPRLQDRLYLNDGKGHFTRSPDALPAERVNGACVAAGDFDGDGDADLFVGGASVAGRYPEAGRSFLLRNEGGRFTDVTAAVAPGLVQPGLVRAARWTDFDGDAAPDLLLAGEWMPVQLYRNGGGKLALWDAVRGAPATGAPGDGSVPHSIGWWGSVAEGDFDRDGDADYVLGNVGLNYPYQASPAVPFHLYAADFDDNGSVDPVLAYGQGGQVYPWRGRQALVEQLPALRRKYPDYASFATATVEAVFGREALAQARHYAATEFASVVLRNDGKGKFTKIPLPVPAQFSSVNGIATGDLNGDGHADLLLAGNHYGTESETRRNDAGYGLVLLGDGKGRFRPLSPSESGFFAPGDARGTVLLKTPQGGLVVVAHNDGTVQAFRTGRAAGRAVAVRESEP</sequence>
<gene>
    <name evidence="6" type="ORF">AVDCRST_MAG56-3077</name>
</gene>
<dbReference type="SMART" id="SM00191">
    <property type="entry name" value="Int_alpha"/>
    <property type="match status" value="3"/>
</dbReference>
<proteinExistence type="predicted"/>
<dbReference type="Gene3D" id="2.130.10.130">
    <property type="entry name" value="Integrin alpha, N-terminal"/>
    <property type="match status" value="4"/>
</dbReference>
<dbReference type="PANTHER" id="PTHR16026">
    <property type="entry name" value="CARTILAGE ACIDIC PROTEIN 1"/>
    <property type="match status" value="1"/>
</dbReference>
<organism evidence="6">
    <name type="scientific">uncultured Cytophagales bacterium</name>
    <dbReference type="NCBI Taxonomy" id="158755"/>
    <lineage>
        <taxon>Bacteria</taxon>
        <taxon>Pseudomonadati</taxon>
        <taxon>Bacteroidota</taxon>
        <taxon>Sphingobacteriia</taxon>
        <taxon>Sphingobacteriales</taxon>
        <taxon>environmental samples</taxon>
    </lineage>
</organism>